<evidence type="ECO:0000256" key="3">
    <source>
        <dbReference type="ARBA" id="ARBA00022801"/>
    </source>
</evidence>
<dbReference type="EMBL" id="VBRA02000001">
    <property type="protein sequence ID" value="MBP3059179.1"/>
    <property type="molecule type" value="Genomic_DNA"/>
</dbReference>
<reference evidence="5" key="1">
    <citation type="submission" date="2019-10" db="EMBL/GenBank/DDBJ databases">
        <title>Whole Genome Sequencing and Characterization of Texas Phoenix Palm Decline Phytoplasma Belongs to Lethal Yellowing (16SrIV) Group.</title>
        <authorList>
            <person name="Bao M."/>
        </authorList>
    </citation>
    <scope>NUCLEOTIDE SEQUENCE [LARGE SCALE GENOMIC DNA]</scope>
    <source>
        <strain evidence="5">ACPD</strain>
    </source>
</reference>
<proteinExistence type="predicted"/>
<gene>
    <name evidence="5" type="ORF">FEF22_000030</name>
</gene>
<comment type="cofactor">
    <cofactor evidence="1">
        <name>Mg(2+)</name>
        <dbReference type="ChEBI" id="CHEBI:18420"/>
    </cofactor>
</comment>
<dbReference type="InterPro" id="IPR051400">
    <property type="entry name" value="HAD-like_hydrolase"/>
</dbReference>
<keyword evidence="6" id="KW-1185">Reference proteome</keyword>
<evidence type="ECO:0000313" key="6">
    <source>
        <dbReference type="Proteomes" id="UP001192346"/>
    </source>
</evidence>
<dbReference type="Gene3D" id="3.40.50.1000">
    <property type="entry name" value="HAD superfamily/HAD-like"/>
    <property type="match status" value="1"/>
</dbReference>
<evidence type="ECO:0000256" key="2">
    <source>
        <dbReference type="ARBA" id="ARBA00022723"/>
    </source>
</evidence>
<dbReference type="PANTHER" id="PTHR46470">
    <property type="entry name" value="N-ACYLNEURAMINATE-9-PHOSPHATASE"/>
    <property type="match status" value="1"/>
</dbReference>
<comment type="caution">
    <text evidence="5">The sequence shown here is derived from an EMBL/GenBank/DDBJ whole genome shotgun (WGS) entry which is preliminary data.</text>
</comment>
<dbReference type="RefSeq" id="WP_138107746.1">
    <property type="nucleotide sequence ID" value="NZ_VBRA02000001.1"/>
</dbReference>
<dbReference type="Pfam" id="PF09419">
    <property type="entry name" value="PGP_phosphatase"/>
    <property type="match status" value="1"/>
</dbReference>
<dbReference type="InterPro" id="IPR006549">
    <property type="entry name" value="HAD-SF_hydro_IIIA"/>
</dbReference>
<dbReference type="NCBIfam" id="TIGR01662">
    <property type="entry name" value="HAD-SF-IIIA"/>
    <property type="match status" value="1"/>
</dbReference>
<dbReference type="InterPro" id="IPR036412">
    <property type="entry name" value="HAD-like_sf"/>
</dbReference>
<keyword evidence="3 5" id="KW-0378">Hydrolase</keyword>
<protein>
    <submittedName>
        <fullName evidence="5">HAD-IIIA family hydrolase</fullName>
    </submittedName>
</protein>
<dbReference type="GO" id="GO:0016787">
    <property type="term" value="F:hydrolase activity"/>
    <property type="evidence" value="ECO:0007669"/>
    <property type="project" value="UniProtKB-KW"/>
</dbReference>
<dbReference type="Proteomes" id="UP001192346">
    <property type="component" value="Unassembled WGS sequence"/>
</dbReference>
<dbReference type="InterPro" id="IPR006439">
    <property type="entry name" value="HAD-SF_hydro_IA"/>
</dbReference>
<keyword evidence="2" id="KW-0479">Metal-binding</keyword>
<accession>A0ABS5BJ20</accession>
<dbReference type="NCBIfam" id="TIGR01549">
    <property type="entry name" value="HAD-SF-IA-v1"/>
    <property type="match status" value="1"/>
</dbReference>
<dbReference type="InterPro" id="IPR027706">
    <property type="entry name" value="PGP_Pase"/>
</dbReference>
<sequence>MKSKNFLPKFYYNSVFVIPYSEFYKKGIRSLFFDLDNTLLSPSENKLTLQTVKLLKKLNKKFQVVILSNASKRKLEKIIKYDFFYVYLNIYQKKPSLFGFKKALNLVNSSSDKVVMIGDQLRTDIYGANKMKIISILVKPLNRKKEFLFTKISRFFIENVFINKVKKEDSLLYEKKFKNFIET</sequence>
<dbReference type="SUPFAM" id="SSF56784">
    <property type="entry name" value="HAD-like"/>
    <property type="match status" value="1"/>
</dbReference>
<keyword evidence="4" id="KW-0460">Magnesium</keyword>
<organism evidence="5 6">
    <name type="scientific">Texas Phoenix palm phytoplasma</name>
    <dbReference type="NCBI Taxonomy" id="176709"/>
    <lineage>
        <taxon>Bacteria</taxon>
        <taxon>Bacillati</taxon>
        <taxon>Mycoplasmatota</taxon>
        <taxon>Mollicutes</taxon>
        <taxon>Acholeplasmatales</taxon>
        <taxon>Acholeplasmataceae</taxon>
        <taxon>Candidatus Phytoplasma</taxon>
        <taxon>16SrIV (Coconut lethal yellows group)</taxon>
    </lineage>
</organism>
<evidence type="ECO:0000256" key="4">
    <source>
        <dbReference type="ARBA" id="ARBA00022842"/>
    </source>
</evidence>
<name>A0ABS5BJ20_9MOLU</name>
<dbReference type="InterPro" id="IPR023214">
    <property type="entry name" value="HAD_sf"/>
</dbReference>
<dbReference type="PANTHER" id="PTHR46470:SF2">
    <property type="entry name" value="GLYCERALDEHYDE 3-PHOSPHATE PHOSPHATASE"/>
    <property type="match status" value="1"/>
</dbReference>
<evidence type="ECO:0000313" key="5">
    <source>
        <dbReference type="EMBL" id="MBP3059179.1"/>
    </source>
</evidence>
<evidence type="ECO:0000256" key="1">
    <source>
        <dbReference type="ARBA" id="ARBA00001946"/>
    </source>
</evidence>